<evidence type="ECO:0000259" key="11">
    <source>
        <dbReference type="PROSITE" id="PS50089"/>
    </source>
</evidence>
<reference evidence="12" key="2">
    <citation type="submission" date="2021-02" db="EMBL/GenBank/DDBJ databases">
        <authorList>
            <person name="Kimball J.A."/>
            <person name="Haas M.W."/>
            <person name="Macchietto M."/>
            <person name="Kono T."/>
            <person name="Duquette J."/>
            <person name="Shao M."/>
        </authorList>
    </citation>
    <scope>NUCLEOTIDE SEQUENCE</scope>
    <source>
        <tissue evidence="12">Fresh leaf tissue</tissue>
    </source>
</reference>
<dbReference type="EC" id="2.3.2.27" evidence="3"/>
<dbReference type="FunFam" id="3.30.40.10:FF:000309">
    <property type="entry name" value="E3 ubiquitin-protein ligase MBR2"/>
    <property type="match status" value="1"/>
</dbReference>
<evidence type="ECO:0000256" key="5">
    <source>
        <dbReference type="ARBA" id="ARBA00022723"/>
    </source>
</evidence>
<dbReference type="InterPro" id="IPR045191">
    <property type="entry name" value="MBR1/2-like"/>
</dbReference>
<accession>A0A8J5QTP8</accession>
<evidence type="ECO:0000256" key="4">
    <source>
        <dbReference type="ARBA" id="ARBA00022679"/>
    </source>
</evidence>
<dbReference type="PANTHER" id="PTHR22937">
    <property type="entry name" value="E3 UBIQUITIN-PROTEIN LIGASE RNF165"/>
    <property type="match status" value="1"/>
</dbReference>
<evidence type="ECO:0000313" key="12">
    <source>
        <dbReference type="EMBL" id="KAG8040798.1"/>
    </source>
</evidence>
<feature type="domain" description="RING-type" evidence="11">
    <location>
        <begin position="489"/>
        <end position="530"/>
    </location>
</feature>
<reference evidence="12" key="1">
    <citation type="journal article" date="2021" name="bioRxiv">
        <title>Whole Genome Assembly and Annotation of Northern Wild Rice, Zizania palustris L., Supports a Whole Genome Duplication in the Zizania Genus.</title>
        <authorList>
            <person name="Haas M."/>
            <person name="Kono T."/>
            <person name="Macchietto M."/>
            <person name="Millas R."/>
            <person name="McGilp L."/>
            <person name="Shao M."/>
            <person name="Duquette J."/>
            <person name="Hirsch C.N."/>
            <person name="Kimball J."/>
        </authorList>
    </citation>
    <scope>NUCLEOTIDE SEQUENCE</scope>
    <source>
        <tissue evidence="12">Fresh leaf tissue</tissue>
    </source>
</reference>
<name>A0A8J5QTP8_ZIZPA</name>
<comment type="catalytic activity">
    <reaction evidence="1">
        <text>S-ubiquitinyl-[E2 ubiquitin-conjugating enzyme]-L-cysteine + [acceptor protein]-L-lysine = [E2 ubiquitin-conjugating enzyme]-L-cysteine + N(6)-ubiquitinyl-[acceptor protein]-L-lysine.</text>
        <dbReference type="EC" id="2.3.2.27"/>
    </reaction>
</comment>
<keyword evidence="7" id="KW-0833">Ubl conjugation pathway</keyword>
<dbReference type="Proteomes" id="UP000729402">
    <property type="component" value="Unassembled WGS sequence"/>
</dbReference>
<keyword evidence="13" id="KW-1185">Reference proteome</keyword>
<feature type="region of interest" description="Disordered" evidence="10">
    <location>
        <begin position="114"/>
        <end position="182"/>
    </location>
</feature>
<dbReference type="EMBL" id="JAAALK010001676">
    <property type="protein sequence ID" value="KAG8040798.1"/>
    <property type="molecule type" value="Genomic_DNA"/>
</dbReference>
<dbReference type="GO" id="GO:0010228">
    <property type="term" value="P:vegetative to reproductive phase transition of meristem"/>
    <property type="evidence" value="ECO:0007669"/>
    <property type="project" value="UniProtKB-ARBA"/>
</dbReference>
<evidence type="ECO:0000256" key="6">
    <source>
        <dbReference type="ARBA" id="ARBA00022771"/>
    </source>
</evidence>
<evidence type="ECO:0000256" key="10">
    <source>
        <dbReference type="SAM" id="MobiDB-lite"/>
    </source>
</evidence>
<evidence type="ECO:0000256" key="7">
    <source>
        <dbReference type="ARBA" id="ARBA00022786"/>
    </source>
</evidence>
<comment type="pathway">
    <text evidence="2">Protein modification; protein ubiquitination.</text>
</comment>
<feature type="region of interest" description="Disordered" evidence="10">
    <location>
        <begin position="240"/>
        <end position="309"/>
    </location>
</feature>
<dbReference type="GO" id="GO:0043161">
    <property type="term" value="P:proteasome-mediated ubiquitin-dependent protein catabolic process"/>
    <property type="evidence" value="ECO:0007669"/>
    <property type="project" value="UniProtKB-ARBA"/>
</dbReference>
<evidence type="ECO:0000256" key="9">
    <source>
        <dbReference type="PROSITE-ProRule" id="PRU00175"/>
    </source>
</evidence>
<evidence type="ECO:0000313" key="13">
    <source>
        <dbReference type="Proteomes" id="UP000729402"/>
    </source>
</evidence>
<organism evidence="12 13">
    <name type="scientific">Zizania palustris</name>
    <name type="common">Northern wild rice</name>
    <dbReference type="NCBI Taxonomy" id="103762"/>
    <lineage>
        <taxon>Eukaryota</taxon>
        <taxon>Viridiplantae</taxon>
        <taxon>Streptophyta</taxon>
        <taxon>Embryophyta</taxon>
        <taxon>Tracheophyta</taxon>
        <taxon>Spermatophyta</taxon>
        <taxon>Magnoliopsida</taxon>
        <taxon>Liliopsida</taxon>
        <taxon>Poales</taxon>
        <taxon>Poaceae</taxon>
        <taxon>BOP clade</taxon>
        <taxon>Oryzoideae</taxon>
        <taxon>Oryzeae</taxon>
        <taxon>Zizaniinae</taxon>
        <taxon>Zizania</taxon>
    </lineage>
</organism>
<keyword evidence="4" id="KW-0808">Transferase</keyword>
<feature type="region of interest" description="Disordered" evidence="10">
    <location>
        <begin position="327"/>
        <end position="358"/>
    </location>
</feature>
<dbReference type="PANTHER" id="PTHR22937:SF213">
    <property type="entry name" value="RING-TYPE E3 UBIQUITIN TRANSFERASE"/>
    <property type="match status" value="1"/>
</dbReference>
<dbReference type="InterPro" id="IPR001841">
    <property type="entry name" value="Znf_RING"/>
</dbReference>
<dbReference type="OrthoDB" id="8062037at2759"/>
<gene>
    <name evidence="12" type="ORF">GUJ93_ZPchr0662g2877</name>
</gene>
<feature type="compositionally biased region" description="Polar residues" evidence="10">
    <location>
        <begin position="347"/>
        <end position="358"/>
    </location>
</feature>
<feature type="compositionally biased region" description="Low complexity" evidence="10">
    <location>
        <begin position="152"/>
        <end position="169"/>
    </location>
</feature>
<proteinExistence type="predicted"/>
<keyword evidence="6 9" id="KW-0863">Zinc-finger</keyword>
<dbReference type="GO" id="GO:0061630">
    <property type="term" value="F:ubiquitin protein ligase activity"/>
    <property type="evidence" value="ECO:0007669"/>
    <property type="project" value="UniProtKB-EC"/>
</dbReference>
<protein>
    <recommendedName>
        <fullName evidence="3">RING-type E3 ubiquitin transferase</fullName>
        <ecNumber evidence="3">2.3.2.27</ecNumber>
    </recommendedName>
</protein>
<evidence type="ECO:0000256" key="8">
    <source>
        <dbReference type="ARBA" id="ARBA00022833"/>
    </source>
</evidence>
<dbReference type="SMART" id="SM00184">
    <property type="entry name" value="RING"/>
    <property type="match status" value="1"/>
</dbReference>
<feature type="compositionally biased region" description="Polar residues" evidence="10">
    <location>
        <begin position="240"/>
        <end position="305"/>
    </location>
</feature>
<evidence type="ECO:0000256" key="2">
    <source>
        <dbReference type="ARBA" id="ARBA00004906"/>
    </source>
</evidence>
<sequence>MGCLVDHDNLFQSKREHFAPALSIRAPLSLEGRRREGSSSLPSQSLNIDLNLNQADQFDTENVDMVQSNGQPGVSTFALNRDLSTTENIQWHGNSFDATGNSSQTASLFDGVTGQEDSVLDDHRSSSKRKNMDQNLAESSANGSSRNHHRNNSILQPSPSSHESSVSTSTNYGIPYPPLEQLNQNANTSANAMLPDHYSLYGDPHEHERFLRIQPRATNSSTSSHTRPYVPAVTQFSQNLHRAPSSGNFGSRTGLSVDTSNQISSQDPRGRSSHQNSSTTIRTAVNAGPQQISGLNASQPASNARRSVDVARRSLHAAIVPHSRNSTVALQQHRGHSSTSHEIRNHQPGSSSRANQQQQYVRAVPHSIDRQNSNYLDLQSFMQSMATSRDGIRSELRNAVDQIRQGRSSRFEDFTLERALLARRVNLIDRHRDMRLDVDNMSYEELLALGERIGYVNTGLSEDKIRIGLKQWKYVCTPCEEPLTCVEPCCICQEDYAEDEVMGRLDCGHEFHSACIKQWLVIKNLCPICKKTGLGQI</sequence>
<keyword evidence="8" id="KW-0862">Zinc</keyword>
<dbReference type="GO" id="GO:0008270">
    <property type="term" value="F:zinc ion binding"/>
    <property type="evidence" value="ECO:0007669"/>
    <property type="project" value="UniProtKB-KW"/>
</dbReference>
<dbReference type="Pfam" id="PF13639">
    <property type="entry name" value="zf-RING_2"/>
    <property type="match status" value="1"/>
</dbReference>
<dbReference type="PROSITE" id="PS50089">
    <property type="entry name" value="ZF_RING_2"/>
    <property type="match status" value="1"/>
</dbReference>
<dbReference type="AlphaFoldDB" id="A0A8J5QTP8"/>
<evidence type="ECO:0000256" key="3">
    <source>
        <dbReference type="ARBA" id="ARBA00012483"/>
    </source>
</evidence>
<comment type="caution">
    <text evidence="12">The sequence shown here is derived from an EMBL/GenBank/DDBJ whole genome shotgun (WGS) entry which is preliminary data.</text>
</comment>
<keyword evidence="5" id="KW-0479">Metal-binding</keyword>
<evidence type="ECO:0000256" key="1">
    <source>
        <dbReference type="ARBA" id="ARBA00000900"/>
    </source>
</evidence>